<comment type="catalytic activity">
    <reaction evidence="12 13">
        <text>DNA(n) + a 2'-deoxyribonucleoside 5'-triphosphate = DNA(n+1) + diphosphate</text>
        <dbReference type="Rhea" id="RHEA:22508"/>
        <dbReference type="Rhea" id="RHEA-COMP:17339"/>
        <dbReference type="Rhea" id="RHEA-COMP:17340"/>
        <dbReference type="ChEBI" id="CHEBI:33019"/>
        <dbReference type="ChEBI" id="CHEBI:61560"/>
        <dbReference type="ChEBI" id="CHEBI:173112"/>
        <dbReference type="EC" id="2.7.7.7"/>
    </reaction>
</comment>
<keyword evidence="5 13" id="KW-0479">Metal-binding</keyword>
<dbReference type="InterPro" id="IPR025687">
    <property type="entry name" value="Znf-C4pol"/>
</dbReference>
<feature type="compositionally biased region" description="Acidic residues" evidence="14">
    <location>
        <begin position="433"/>
        <end position="458"/>
    </location>
</feature>
<dbReference type="InterPro" id="IPR056435">
    <property type="entry name" value="DPOD/Z_N"/>
</dbReference>
<dbReference type="Pfam" id="PF00136">
    <property type="entry name" value="DNA_pol_B"/>
    <property type="match status" value="1"/>
</dbReference>
<keyword evidence="8 13" id="KW-0239">DNA-directed DNA polymerase</keyword>
<dbReference type="GO" id="GO:0003887">
    <property type="term" value="F:DNA-directed DNA polymerase activity"/>
    <property type="evidence" value="ECO:0007669"/>
    <property type="project" value="UniProtKB-KW"/>
</dbReference>
<dbReference type="EC" id="2.7.7.7" evidence="13"/>
<feature type="domain" description="DNA-directed DNA polymerase family B exonuclease" evidence="16">
    <location>
        <begin position="951"/>
        <end position="1118"/>
    </location>
</feature>
<dbReference type="CDD" id="cd05778">
    <property type="entry name" value="DNA_polB_zeta_exo"/>
    <property type="match status" value="1"/>
</dbReference>
<dbReference type="Pfam" id="PF24055">
    <property type="entry name" value="POL3_N"/>
    <property type="match status" value="1"/>
</dbReference>
<feature type="compositionally biased region" description="Acidic residues" evidence="14">
    <location>
        <begin position="466"/>
        <end position="476"/>
    </location>
</feature>
<keyword evidence="13" id="KW-0238">DNA-binding</keyword>
<evidence type="ECO:0000313" key="21">
    <source>
        <dbReference type="Proteomes" id="UP000319731"/>
    </source>
</evidence>
<dbReference type="InterPro" id="IPR030559">
    <property type="entry name" value="PolZ_Rev3"/>
</dbReference>
<dbReference type="GO" id="GO:0000166">
    <property type="term" value="F:nucleotide binding"/>
    <property type="evidence" value="ECO:0007669"/>
    <property type="project" value="InterPro"/>
</dbReference>
<feature type="compositionally biased region" description="Polar residues" evidence="14">
    <location>
        <begin position="398"/>
        <end position="420"/>
    </location>
</feature>
<keyword evidence="9 13" id="KW-0408">Iron</keyword>
<dbReference type="Gene3D" id="3.30.342.10">
    <property type="entry name" value="DNA Polymerase, chain B, domain 1"/>
    <property type="match status" value="1"/>
</dbReference>
<evidence type="ECO:0000259" key="15">
    <source>
        <dbReference type="Pfam" id="PF00136"/>
    </source>
</evidence>
<dbReference type="PROSITE" id="PS00116">
    <property type="entry name" value="DNA_POLYMERASE_B"/>
    <property type="match status" value="1"/>
</dbReference>
<dbReference type="InterPro" id="IPR056447">
    <property type="entry name" value="REV3_N"/>
</dbReference>
<evidence type="ECO:0000313" key="20">
    <source>
        <dbReference type="EMBL" id="TPX33312.1"/>
    </source>
</evidence>
<feature type="compositionally biased region" description="Polar residues" evidence="14">
    <location>
        <begin position="537"/>
        <end position="554"/>
    </location>
</feature>
<dbReference type="GO" id="GO:0003677">
    <property type="term" value="F:DNA binding"/>
    <property type="evidence" value="ECO:0007669"/>
    <property type="project" value="UniProtKB-KW"/>
</dbReference>
<dbReference type="GO" id="GO:0000724">
    <property type="term" value="P:double-strand break repair via homologous recombination"/>
    <property type="evidence" value="ECO:0007669"/>
    <property type="project" value="TreeGrafter"/>
</dbReference>
<feature type="compositionally biased region" description="Acidic residues" evidence="14">
    <location>
        <begin position="600"/>
        <end position="614"/>
    </location>
</feature>
<comment type="subcellular location">
    <subcellularLocation>
        <location evidence="13">Nucleus</location>
    </subcellularLocation>
</comment>
<evidence type="ECO:0000259" key="18">
    <source>
        <dbReference type="Pfam" id="PF24055"/>
    </source>
</evidence>
<reference evidence="20 21" key="1">
    <citation type="journal article" date="2019" name="Sci. Rep.">
        <title>Comparative genomics of chytrid fungi reveal insights into the obligate biotrophic and pathogenic lifestyle of Synchytrium endobioticum.</title>
        <authorList>
            <person name="van de Vossenberg B.T.L.H."/>
            <person name="Warris S."/>
            <person name="Nguyen H.D.T."/>
            <person name="van Gent-Pelzer M.P.E."/>
            <person name="Joly D.L."/>
            <person name="van de Geest H.C."/>
            <person name="Bonants P.J.M."/>
            <person name="Smith D.S."/>
            <person name="Levesque C.A."/>
            <person name="van der Lee T.A.J."/>
        </authorList>
    </citation>
    <scope>NUCLEOTIDE SEQUENCE [LARGE SCALE GENOMIC DNA]</scope>
    <source>
        <strain evidence="20 21">JEL517</strain>
    </source>
</reference>
<evidence type="ECO:0000256" key="11">
    <source>
        <dbReference type="ARBA" id="ARBA00023204"/>
    </source>
</evidence>
<evidence type="ECO:0000256" key="7">
    <source>
        <dbReference type="ARBA" id="ARBA00022833"/>
    </source>
</evidence>
<keyword evidence="7 13" id="KW-0862">Zinc</keyword>
<evidence type="ECO:0000256" key="2">
    <source>
        <dbReference type="ARBA" id="ARBA00005755"/>
    </source>
</evidence>
<keyword evidence="21" id="KW-1185">Reference proteome</keyword>
<dbReference type="InterPro" id="IPR012337">
    <property type="entry name" value="RNaseH-like_sf"/>
</dbReference>
<name>A0A507C0U6_9FUNG</name>
<dbReference type="GO" id="GO:0051539">
    <property type="term" value="F:4 iron, 4 sulfur cluster binding"/>
    <property type="evidence" value="ECO:0007669"/>
    <property type="project" value="UniProtKB-KW"/>
</dbReference>
<feature type="domain" description="DNA polymerase zeta catalytic subunit N-terminal" evidence="19">
    <location>
        <begin position="10"/>
        <end position="61"/>
    </location>
</feature>
<evidence type="ECO:0000256" key="3">
    <source>
        <dbReference type="ARBA" id="ARBA00022679"/>
    </source>
</evidence>
<dbReference type="GO" id="GO:0008270">
    <property type="term" value="F:zinc ion binding"/>
    <property type="evidence" value="ECO:0007669"/>
    <property type="project" value="UniProtKB-KW"/>
</dbReference>
<evidence type="ECO:0000256" key="12">
    <source>
        <dbReference type="ARBA" id="ARBA00049244"/>
    </source>
</evidence>
<accession>A0A507C0U6</accession>
<proteinExistence type="inferred from homology"/>
<dbReference type="FunFam" id="1.10.287.690:FF:000002">
    <property type="entry name" value="DNA polymerase zeta"/>
    <property type="match status" value="1"/>
</dbReference>
<dbReference type="RefSeq" id="XP_031024324.1">
    <property type="nucleotide sequence ID" value="XM_031169640.1"/>
</dbReference>
<evidence type="ECO:0000256" key="1">
    <source>
        <dbReference type="ARBA" id="ARBA00001966"/>
    </source>
</evidence>
<keyword evidence="3 13" id="KW-0808">Transferase</keyword>
<dbReference type="Gene3D" id="3.90.1600.10">
    <property type="entry name" value="Palm domain of DNA polymerase"/>
    <property type="match status" value="1"/>
</dbReference>
<gene>
    <name evidence="20" type="ORF">SmJEL517_g03712</name>
</gene>
<dbReference type="SMART" id="SM00486">
    <property type="entry name" value="POLBc"/>
    <property type="match status" value="1"/>
</dbReference>
<keyword evidence="13" id="KW-0539">Nucleus</keyword>
<keyword evidence="11" id="KW-0234">DNA repair</keyword>
<dbReference type="InterPro" id="IPR043502">
    <property type="entry name" value="DNA/RNA_pol_sf"/>
</dbReference>
<dbReference type="GO" id="GO:0016035">
    <property type="term" value="C:zeta DNA polymerase complex"/>
    <property type="evidence" value="ECO:0007669"/>
    <property type="project" value="InterPro"/>
</dbReference>
<dbReference type="Gene3D" id="3.30.420.10">
    <property type="entry name" value="Ribonuclease H-like superfamily/Ribonuclease H"/>
    <property type="match status" value="1"/>
</dbReference>
<dbReference type="CDD" id="cd05534">
    <property type="entry name" value="POLBc_zeta"/>
    <property type="match status" value="1"/>
</dbReference>
<evidence type="ECO:0000259" key="19">
    <source>
        <dbReference type="Pfam" id="PF24065"/>
    </source>
</evidence>
<evidence type="ECO:0000256" key="5">
    <source>
        <dbReference type="ARBA" id="ARBA00022723"/>
    </source>
</evidence>
<dbReference type="Gene3D" id="1.10.132.60">
    <property type="entry name" value="DNA polymerase family B, C-terminal domain"/>
    <property type="match status" value="1"/>
</dbReference>
<dbReference type="InterPro" id="IPR006133">
    <property type="entry name" value="DNA-dir_DNA_pol_B_exonuc"/>
</dbReference>
<dbReference type="Proteomes" id="UP000319731">
    <property type="component" value="Unassembled WGS sequence"/>
</dbReference>
<organism evidence="20 21">
    <name type="scientific">Synchytrium microbalum</name>
    <dbReference type="NCBI Taxonomy" id="1806994"/>
    <lineage>
        <taxon>Eukaryota</taxon>
        <taxon>Fungi</taxon>
        <taxon>Fungi incertae sedis</taxon>
        <taxon>Chytridiomycota</taxon>
        <taxon>Chytridiomycota incertae sedis</taxon>
        <taxon>Chytridiomycetes</taxon>
        <taxon>Synchytriales</taxon>
        <taxon>Synchytriaceae</taxon>
        <taxon>Synchytrium</taxon>
    </lineage>
</organism>
<dbReference type="EMBL" id="QEAO01000021">
    <property type="protein sequence ID" value="TPX33312.1"/>
    <property type="molecule type" value="Genomic_DNA"/>
</dbReference>
<dbReference type="SUPFAM" id="SSF56672">
    <property type="entry name" value="DNA/RNA polymerases"/>
    <property type="match status" value="1"/>
</dbReference>
<dbReference type="PANTHER" id="PTHR45812">
    <property type="entry name" value="DNA POLYMERASE ZETA CATALYTIC SUBUNIT"/>
    <property type="match status" value="1"/>
</dbReference>
<dbReference type="GeneID" id="42004937"/>
<feature type="domain" description="DNA-directed DNA polymerase family B multifunctional" evidence="15">
    <location>
        <begin position="1195"/>
        <end position="1657"/>
    </location>
</feature>
<dbReference type="InterPro" id="IPR017964">
    <property type="entry name" value="DNA-dir_DNA_pol_B_CS"/>
</dbReference>
<evidence type="ECO:0000256" key="9">
    <source>
        <dbReference type="ARBA" id="ARBA00023004"/>
    </source>
</evidence>
<keyword evidence="6" id="KW-0227">DNA damage</keyword>
<keyword evidence="13" id="KW-0863">Zinc-finger</keyword>
<keyword evidence="13" id="KW-0235">DNA replication</keyword>
<keyword evidence="4 13" id="KW-0548">Nucleotidyltransferase</keyword>
<protein>
    <recommendedName>
        <fullName evidence="13">DNA polymerase</fullName>
        <ecNumber evidence="13">2.7.7.7</ecNumber>
    </recommendedName>
</protein>
<evidence type="ECO:0000256" key="8">
    <source>
        <dbReference type="ARBA" id="ARBA00022932"/>
    </source>
</evidence>
<dbReference type="Pfam" id="PF03104">
    <property type="entry name" value="DNA_pol_B_exo1"/>
    <property type="match status" value="1"/>
</dbReference>
<feature type="compositionally biased region" description="Acidic residues" evidence="14">
    <location>
        <begin position="626"/>
        <end position="639"/>
    </location>
</feature>
<sequence>MPAAKKDAVFALRIISCDYFQAPVRPGVDEEDGEFGRITRAPIVRLYGSTPLGQKACVFLHRLYPYLLVNYSHPIDELEAFKTQLGHSINVCMNALQQSPRPQTHVRAIVPVKAIPFYGFHSGYSYFLKIYVVNPGLVTPMVEILEKGAVMNEKFLVYEAHIRFIQQLFIDYNLFGNVFLLLSDARFREPLPDVDTHPASAPSSPNPLLPNIFYTNATTERKLVWPTSADVPKLTFCELEVDAWPMDILNRATLQERPTQALVDLQNGSTPLITQLVPSLGVLWEDEMRRRHAAGLQTQIQTPASQKGARDPQIPWKKRMDGDLAKLDRLLEERSVQPDRNFPVFNEKDGIKTLFMSVSALYDSKAVSSNSIRVNVTQHVVDTSVVDELLASRDRKSQVTSKAASQQTPKGEIGSSSQAEMASILESLRNLEESEVQPDDDEVVDSRLDEDEEEEEILDNAPDVLSESDDDQELSSEADYSSAVEEINNEEVMHESDADQTGTSDVEEDEGEKSHDDDDGGISAAKSPEGVKPPPISRQNATGLRFPLSSTSPFKTRLDTSKFTSPPRSIPIDGPVFGQKTSLSSPVRRPQVVPPPILDREDEIVEDFEEEEEVVDHSERYNDNLEATDDIVEEDDEEMTSPSASNRIPQYDGANDDDEEIARTLSTKKRRHEDSDQPRDQPPAPAVLSSALIARTIFDSRPPAPTIFNSTSIDQLWSPTKPAPEQKWSFYHSPPSVTSPSRHGVYRLNEAPTAEEAISTMKAFGLQAQLHQIPYYSNPKDVPQHALEYANTRRVLKSNQVSDLPKFNPRIGFDETPAPISRIEYYKNAVGGGTLREFRNVWGPAKPPPSYVEAANWIHMHSNGTVEQLLEHENAVLDSGAPLPALMREKEDDDPVSTTTRGAPSQIDGPTPANKYGFKFNTSKSDSIKREREYLRVISLEVFGSCLLTATSRGDLLPDPKQDPIVAIFYCLYSEDDHRYVTNGHKEGYHVGIITVKDEHPLYKTAISDCNIMQVDNERAIIEGLIKLVRDFDPDILSGHEIHNASWGYVTDRAAVFEIDLLPQLSRLIKDSATPRNPSKKTEWAFRQNSIAEASGRMFLNVWRLMRGEFNLTSYSLPTLVFHVLHSRIPVFKTRTLTQWWQGTATWKGGRLPVMLTRWRTVDYFLNRVQYPLEILEATDFIRRTSEYARIFGMPFYSVLTRGSQFRVEAIMSRITRPENLILLSPSYEQVRQQRALECTPLVMEPRSGFYPDPLLVLDFQSLYPSVMIAYNYCYSTCIGRVPCIGKKERLGVLDKFEVPLETVAALREHLIAERYLTGCAYNSPSVAPNGLVFVKAHIRQSVLARMLTEILDTRVMVKAAMKTYKDNKDLLKTLESRQLALKLIANVTYGYTGASATGRMPCAEIADAIVQTGRDTLERCISKINGSPQRWGAKVQYGDTDSLFVVLEGCLRSKAFDIAKDIVTAMTDENPHPVKLKFEKVYHPCFLYAKKKYVGASFENPEQEDFIFDAKGIETVRRDQFPAVAKILERALKIMFRTADLSAVKEFIINQIVKLESGKVSLIDFLISSEVRLGSYRAKTLPAGAELAKRELQLDPRAQPQFAERKPFVLAAAADKKTAIATLSVAPELAAANLGFQLNKSKYQEKIRKPIERLFNLVGADVKAWFREVPKVDRAIVYVCESTNFNRKNNTIDGYYTSNSCPVCHRATKKAGSICEECRSKPAQTNASVMHRLSASEIKHTDIMRICRDCSGFANSLDSDIPCWSVECPIMYERVKVRKVVESNQHLQLKWQECLKNLEW</sequence>
<dbReference type="InterPro" id="IPR006172">
    <property type="entry name" value="DNA-dir_DNA_pol_B"/>
</dbReference>
<dbReference type="InterPro" id="IPR006134">
    <property type="entry name" value="DNA-dir_DNA_pol_B_multi_dom"/>
</dbReference>
<keyword evidence="13" id="KW-0004">4Fe-4S</keyword>
<evidence type="ECO:0000259" key="16">
    <source>
        <dbReference type="Pfam" id="PF03104"/>
    </source>
</evidence>
<evidence type="ECO:0000256" key="13">
    <source>
        <dbReference type="RuleBase" id="RU000442"/>
    </source>
</evidence>
<evidence type="ECO:0000259" key="17">
    <source>
        <dbReference type="Pfam" id="PF14260"/>
    </source>
</evidence>
<feature type="domain" description="DNA polymerase delta/zeta catalytic subunit N-terminal" evidence="18">
    <location>
        <begin position="63"/>
        <end position="138"/>
    </location>
</feature>
<dbReference type="Gene3D" id="1.10.287.690">
    <property type="entry name" value="Helix hairpin bin"/>
    <property type="match status" value="1"/>
</dbReference>
<dbReference type="InterPro" id="IPR042087">
    <property type="entry name" value="DNA_pol_B_thumb"/>
</dbReference>
<dbReference type="GO" id="GO:0005634">
    <property type="term" value="C:nucleus"/>
    <property type="evidence" value="ECO:0007669"/>
    <property type="project" value="UniProtKB-SubCell"/>
</dbReference>
<comment type="caution">
    <text evidence="20">The sequence shown here is derived from an EMBL/GenBank/DDBJ whole genome shotgun (WGS) entry which is preliminary data.</text>
</comment>
<evidence type="ECO:0000256" key="6">
    <source>
        <dbReference type="ARBA" id="ARBA00022763"/>
    </source>
</evidence>
<evidence type="ECO:0000256" key="10">
    <source>
        <dbReference type="ARBA" id="ARBA00023014"/>
    </source>
</evidence>
<feature type="region of interest" description="Disordered" evidence="14">
    <location>
        <begin position="888"/>
        <end position="916"/>
    </location>
</feature>
<dbReference type="GO" id="GO:0042276">
    <property type="term" value="P:error-prone translesion synthesis"/>
    <property type="evidence" value="ECO:0007669"/>
    <property type="project" value="TreeGrafter"/>
</dbReference>
<comment type="cofactor">
    <cofactor evidence="1 13">
        <name>[4Fe-4S] cluster</name>
        <dbReference type="ChEBI" id="CHEBI:49883"/>
    </cofactor>
</comment>
<dbReference type="FunFam" id="3.30.420.10:FF:000024">
    <property type="entry name" value="DNA polymerase zeta catalytic subunit"/>
    <property type="match status" value="1"/>
</dbReference>
<feature type="compositionally biased region" description="Polar residues" evidence="14">
    <location>
        <begin position="296"/>
        <end position="305"/>
    </location>
</feature>
<dbReference type="InterPro" id="IPR023211">
    <property type="entry name" value="DNA_pol_palm_dom_sf"/>
</dbReference>
<dbReference type="OrthoDB" id="2414538at2759"/>
<evidence type="ECO:0000256" key="14">
    <source>
        <dbReference type="SAM" id="MobiDB-lite"/>
    </source>
</evidence>
<dbReference type="GO" id="GO:0006260">
    <property type="term" value="P:DNA replication"/>
    <property type="evidence" value="ECO:0007669"/>
    <property type="project" value="UniProtKB-KW"/>
</dbReference>
<dbReference type="PANTHER" id="PTHR45812:SF1">
    <property type="entry name" value="DNA POLYMERASE ZETA CATALYTIC SUBUNIT"/>
    <property type="match status" value="1"/>
</dbReference>
<dbReference type="Pfam" id="PF24065">
    <property type="entry name" value="REV3_N"/>
    <property type="match status" value="1"/>
</dbReference>
<dbReference type="Pfam" id="PF14260">
    <property type="entry name" value="zf-C4pol"/>
    <property type="match status" value="1"/>
</dbReference>
<feature type="region of interest" description="Disordered" evidence="14">
    <location>
        <begin position="393"/>
        <end position="685"/>
    </location>
</feature>
<keyword evidence="10 13" id="KW-0411">Iron-sulfur</keyword>
<dbReference type="PRINTS" id="PR00106">
    <property type="entry name" value="DNAPOLB"/>
</dbReference>
<dbReference type="InterPro" id="IPR036397">
    <property type="entry name" value="RNaseH_sf"/>
</dbReference>
<feature type="domain" description="C4-type zinc-finger of DNA polymerase delta" evidence="17">
    <location>
        <begin position="1702"/>
        <end position="1775"/>
    </location>
</feature>
<comment type="similarity">
    <text evidence="2 13">Belongs to the DNA polymerase type-B family.</text>
</comment>
<feature type="region of interest" description="Disordered" evidence="14">
    <location>
        <begin position="296"/>
        <end position="315"/>
    </location>
</feature>
<dbReference type="STRING" id="1806994.A0A507C0U6"/>
<dbReference type="SUPFAM" id="SSF53098">
    <property type="entry name" value="Ribonuclease H-like"/>
    <property type="match status" value="1"/>
</dbReference>
<evidence type="ECO:0000256" key="4">
    <source>
        <dbReference type="ARBA" id="ARBA00022695"/>
    </source>
</evidence>